<dbReference type="EMBL" id="VIWX01000001">
    <property type="protein sequence ID" value="TWG08327.1"/>
    <property type="molecule type" value="Genomic_DNA"/>
</dbReference>
<dbReference type="Pfam" id="PF10824">
    <property type="entry name" value="T7SS_ESX_EspC"/>
    <property type="match status" value="1"/>
</dbReference>
<comment type="caution">
    <text evidence="1">The sequence shown here is derived from an EMBL/GenBank/DDBJ whole genome shotgun (WGS) entry which is preliminary data.</text>
</comment>
<accession>A0A561V9N9</accession>
<dbReference type="OrthoDB" id="3694089at2"/>
<dbReference type="RefSeq" id="WP_145737117.1">
    <property type="nucleotide sequence ID" value="NZ_VIWX01000001.1"/>
</dbReference>
<keyword evidence="2" id="KW-1185">Reference proteome</keyword>
<organism evidence="1 2">
    <name type="scientific">Saccharopolyspora dendranthemae</name>
    <dbReference type="NCBI Taxonomy" id="1181886"/>
    <lineage>
        <taxon>Bacteria</taxon>
        <taxon>Bacillati</taxon>
        <taxon>Actinomycetota</taxon>
        <taxon>Actinomycetes</taxon>
        <taxon>Pseudonocardiales</taxon>
        <taxon>Pseudonocardiaceae</taxon>
        <taxon>Saccharopolyspora</taxon>
    </lineage>
</organism>
<reference evidence="1 2" key="1">
    <citation type="submission" date="2019-06" db="EMBL/GenBank/DDBJ databases">
        <title>Sequencing the genomes of 1000 actinobacteria strains.</title>
        <authorList>
            <person name="Klenk H.-P."/>
        </authorList>
    </citation>
    <scope>NUCLEOTIDE SEQUENCE [LARGE SCALE GENOMIC DNA]</scope>
    <source>
        <strain evidence="1 2">DSM 46699</strain>
    </source>
</reference>
<evidence type="ECO:0000313" key="1">
    <source>
        <dbReference type="EMBL" id="TWG08327.1"/>
    </source>
</evidence>
<protein>
    <submittedName>
        <fullName evidence="1">Excreted virulence factor EspC (Type VII ESX diderm)</fullName>
    </submittedName>
</protein>
<dbReference type="GO" id="GO:0009306">
    <property type="term" value="P:protein secretion"/>
    <property type="evidence" value="ECO:0007669"/>
    <property type="project" value="InterPro"/>
</dbReference>
<evidence type="ECO:0000313" key="2">
    <source>
        <dbReference type="Proteomes" id="UP000316184"/>
    </source>
</evidence>
<dbReference type="Proteomes" id="UP000316184">
    <property type="component" value="Unassembled WGS sequence"/>
</dbReference>
<gene>
    <name evidence="1" type="ORF">FHU35_11946</name>
</gene>
<proteinExistence type="predicted"/>
<name>A0A561V9N9_9PSEU</name>
<dbReference type="AlphaFoldDB" id="A0A561V9N9"/>
<sequence>MTQMRVQPQALTSHASYLSELAGKISQAASKGDAVDFGPESFGLVGQAFATQARTTSQQAVDQLNTFSERTDKLGQAVGECATSYTADDDDQASCLGKIEW</sequence>
<dbReference type="InterPro" id="IPR022536">
    <property type="entry name" value="EspC"/>
</dbReference>